<gene>
    <name evidence="1" type="ORF">J1N35_005535</name>
</gene>
<protein>
    <submittedName>
        <fullName evidence="1">Uncharacterized protein</fullName>
    </submittedName>
</protein>
<reference evidence="1 2" key="1">
    <citation type="journal article" date="2021" name="Plant Biotechnol. J.">
        <title>Multi-omics assisted identification of the key and species-specific regulatory components of drought-tolerant mechanisms in Gossypium stocksii.</title>
        <authorList>
            <person name="Yu D."/>
            <person name="Ke L."/>
            <person name="Zhang D."/>
            <person name="Wu Y."/>
            <person name="Sun Y."/>
            <person name="Mei J."/>
            <person name="Sun J."/>
            <person name="Sun Y."/>
        </authorList>
    </citation>
    <scope>NUCLEOTIDE SEQUENCE [LARGE SCALE GENOMIC DNA]</scope>
    <source>
        <strain evidence="2">cv. E1</strain>
        <tissue evidence="1">Leaf</tissue>
    </source>
</reference>
<evidence type="ECO:0000313" key="1">
    <source>
        <dbReference type="EMBL" id="KAH1122375.1"/>
    </source>
</evidence>
<dbReference type="Proteomes" id="UP000828251">
    <property type="component" value="Unassembled WGS sequence"/>
</dbReference>
<keyword evidence="2" id="KW-1185">Reference proteome</keyword>
<dbReference type="AlphaFoldDB" id="A0A9D4AJC6"/>
<dbReference type="EMBL" id="JAIQCV010000002">
    <property type="protein sequence ID" value="KAH1122375.1"/>
    <property type="molecule type" value="Genomic_DNA"/>
</dbReference>
<accession>A0A9D4AJC6</accession>
<sequence>MLTENKLNENKYKGWKRNLIIVLSCKKLKIVHDNKCLPATQAKARKRRKESDEITHYYMMASVTSTLYKQLESCKATKVILDNLEDMFEGQATLAP</sequence>
<organism evidence="1 2">
    <name type="scientific">Gossypium stocksii</name>
    <dbReference type="NCBI Taxonomy" id="47602"/>
    <lineage>
        <taxon>Eukaryota</taxon>
        <taxon>Viridiplantae</taxon>
        <taxon>Streptophyta</taxon>
        <taxon>Embryophyta</taxon>
        <taxon>Tracheophyta</taxon>
        <taxon>Spermatophyta</taxon>
        <taxon>Magnoliopsida</taxon>
        <taxon>eudicotyledons</taxon>
        <taxon>Gunneridae</taxon>
        <taxon>Pentapetalae</taxon>
        <taxon>rosids</taxon>
        <taxon>malvids</taxon>
        <taxon>Malvales</taxon>
        <taxon>Malvaceae</taxon>
        <taxon>Malvoideae</taxon>
        <taxon>Gossypium</taxon>
    </lineage>
</organism>
<name>A0A9D4AJC6_9ROSI</name>
<comment type="caution">
    <text evidence="1">The sequence shown here is derived from an EMBL/GenBank/DDBJ whole genome shotgun (WGS) entry which is preliminary data.</text>
</comment>
<evidence type="ECO:0000313" key="2">
    <source>
        <dbReference type="Proteomes" id="UP000828251"/>
    </source>
</evidence>
<dbReference type="OrthoDB" id="994444at2759"/>
<proteinExistence type="predicted"/>